<reference evidence="1" key="2">
    <citation type="submission" date="2021-12" db="EMBL/GenBank/DDBJ databases">
        <title>Resequencing data analysis of finger millet.</title>
        <authorList>
            <person name="Hatakeyama M."/>
            <person name="Aluri S."/>
            <person name="Balachadran M.T."/>
            <person name="Sivarajan S.R."/>
            <person name="Poveda L."/>
            <person name="Shimizu-Inatsugi R."/>
            <person name="Schlapbach R."/>
            <person name="Sreeman S.M."/>
            <person name="Shimizu K.K."/>
        </authorList>
    </citation>
    <scope>NUCLEOTIDE SEQUENCE</scope>
</reference>
<name>A0AAV5DRK4_ELECO</name>
<dbReference type="Proteomes" id="UP001054889">
    <property type="component" value="Unassembled WGS sequence"/>
</dbReference>
<protein>
    <submittedName>
        <fullName evidence="1">Uncharacterized protein</fullName>
    </submittedName>
</protein>
<sequence>MFADWWRKAHKQATKEKRKGPNTLIILGAWILSKHRNSCVFEGAQPNIQKILSNF</sequence>
<accession>A0AAV5DRK4</accession>
<dbReference type="EMBL" id="BQKI01000028">
    <property type="protein sequence ID" value="GJN12953.1"/>
    <property type="molecule type" value="Genomic_DNA"/>
</dbReference>
<keyword evidence="2" id="KW-1185">Reference proteome</keyword>
<organism evidence="1 2">
    <name type="scientific">Eleusine coracana subsp. coracana</name>
    <dbReference type="NCBI Taxonomy" id="191504"/>
    <lineage>
        <taxon>Eukaryota</taxon>
        <taxon>Viridiplantae</taxon>
        <taxon>Streptophyta</taxon>
        <taxon>Embryophyta</taxon>
        <taxon>Tracheophyta</taxon>
        <taxon>Spermatophyta</taxon>
        <taxon>Magnoliopsida</taxon>
        <taxon>Liliopsida</taxon>
        <taxon>Poales</taxon>
        <taxon>Poaceae</taxon>
        <taxon>PACMAD clade</taxon>
        <taxon>Chloridoideae</taxon>
        <taxon>Cynodonteae</taxon>
        <taxon>Eleusininae</taxon>
        <taxon>Eleusine</taxon>
    </lineage>
</organism>
<proteinExistence type="predicted"/>
<dbReference type="AlphaFoldDB" id="A0AAV5DRK4"/>
<gene>
    <name evidence="1" type="primary">ga31282</name>
    <name evidence="1" type="ORF">PR202_ga31282</name>
</gene>
<evidence type="ECO:0000313" key="2">
    <source>
        <dbReference type="Proteomes" id="UP001054889"/>
    </source>
</evidence>
<comment type="caution">
    <text evidence="1">The sequence shown here is derived from an EMBL/GenBank/DDBJ whole genome shotgun (WGS) entry which is preliminary data.</text>
</comment>
<evidence type="ECO:0000313" key="1">
    <source>
        <dbReference type="EMBL" id="GJN12953.1"/>
    </source>
</evidence>
<reference evidence="1" key="1">
    <citation type="journal article" date="2018" name="DNA Res.">
        <title>Multiple hybrid de novo genome assembly of finger millet, an orphan allotetraploid crop.</title>
        <authorList>
            <person name="Hatakeyama M."/>
            <person name="Aluri S."/>
            <person name="Balachadran M.T."/>
            <person name="Sivarajan S.R."/>
            <person name="Patrignani A."/>
            <person name="Gruter S."/>
            <person name="Poveda L."/>
            <person name="Shimizu-Inatsugi R."/>
            <person name="Baeten J."/>
            <person name="Francoijs K.J."/>
            <person name="Nataraja K.N."/>
            <person name="Reddy Y.A.N."/>
            <person name="Phadnis S."/>
            <person name="Ravikumar R.L."/>
            <person name="Schlapbach R."/>
            <person name="Sreeman S.M."/>
            <person name="Shimizu K.K."/>
        </authorList>
    </citation>
    <scope>NUCLEOTIDE SEQUENCE</scope>
</reference>